<gene>
    <name evidence="4" type="ORF">H5410_062369</name>
</gene>
<feature type="region of interest" description="Disordered" evidence="2">
    <location>
        <begin position="152"/>
        <end position="184"/>
    </location>
</feature>
<name>A0A9J5WA71_SOLCO</name>
<dbReference type="OrthoDB" id="1293967at2759"/>
<comment type="caution">
    <text evidence="4">The sequence shown here is derived from an EMBL/GenBank/DDBJ whole genome shotgun (WGS) entry which is preliminary data.</text>
</comment>
<feature type="non-terminal residue" evidence="4">
    <location>
        <position position="1"/>
    </location>
</feature>
<dbReference type="AlphaFoldDB" id="A0A9J5WA71"/>
<feature type="compositionally biased region" description="Pro residues" evidence="2">
    <location>
        <begin position="165"/>
        <end position="178"/>
    </location>
</feature>
<evidence type="ECO:0000256" key="2">
    <source>
        <dbReference type="SAM" id="MobiDB-lite"/>
    </source>
</evidence>
<dbReference type="GO" id="GO:0003676">
    <property type="term" value="F:nucleic acid binding"/>
    <property type="evidence" value="ECO:0007669"/>
    <property type="project" value="InterPro"/>
</dbReference>
<dbReference type="InterPro" id="IPR001878">
    <property type="entry name" value="Znf_CCHC"/>
</dbReference>
<organism evidence="4 5">
    <name type="scientific">Solanum commersonii</name>
    <name type="common">Commerson's wild potato</name>
    <name type="synonym">Commerson's nightshade</name>
    <dbReference type="NCBI Taxonomy" id="4109"/>
    <lineage>
        <taxon>Eukaryota</taxon>
        <taxon>Viridiplantae</taxon>
        <taxon>Streptophyta</taxon>
        <taxon>Embryophyta</taxon>
        <taxon>Tracheophyta</taxon>
        <taxon>Spermatophyta</taxon>
        <taxon>Magnoliopsida</taxon>
        <taxon>eudicotyledons</taxon>
        <taxon>Gunneridae</taxon>
        <taxon>Pentapetalae</taxon>
        <taxon>asterids</taxon>
        <taxon>lamiids</taxon>
        <taxon>Solanales</taxon>
        <taxon>Solanaceae</taxon>
        <taxon>Solanoideae</taxon>
        <taxon>Solaneae</taxon>
        <taxon>Solanum</taxon>
    </lineage>
</organism>
<dbReference type="Proteomes" id="UP000824120">
    <property type="component" value="Chromosome 12"/>
</dbReference>
<accession>A0A9J5WA71</accession>
<dbReference type="EMBL" id="JACXVP010000012">
    <property type="protein sequence ID" value="KAG5572603.1"/>
    <property type="molecule type" value="Genomic_DNA"/>
</dbReference>
<evidence type="ECO:0000313" key="4">
    <source>
        <dbReference type="EMBL" id="KAG5572603.1"/>
    </source>
</evidence>
<keyword evidence="1" id="KW-0863">Zinc-finger</keyword>
<feature type="domain" description="CCHC-type" evidence="3">
    <location>
        <begin position="125"/>
        <end position="139"/>
    </location>
</feature>
<protein>
    <recommendedName>
        <fullName evidence="3">CCHC-type domain-containing protein</fullName>
    </recommendedName>
</protein>
<evidence type="ECO:0000259" key="3">
    <source>
        <dbReference type="PROSITE" id="PS50158"/>
    </source>
</evidence>
<dbReference type="GO" id="GO:0008270">
    <property type="term" value="F:zinc ion binding"/>
    <property type="evidence" value="ECO:0007669"/>
    <property type="project" value="UniProtKB-KW"/>
</dbReference>
<keyword evidence="5" id="KW-1185">Reference proteome</keyword>
<keyword evidence="1" id="KW-0479">Metal-binding</keyword>
<evidence type="ECO:0000256" key="1">
    <source>
        <dbReference type="PROSITE-ProRule" id="PRU00047"/>
    </source>
</evidence>
<proteinExistence type="predicted"/>
<evidence type="ECO:0000313" key="5">
    <source>
        <dbReference type="Proteomes" id="UP000824120"/>
    </source>
</evidence>
<dbReference type="PROSITE" id="PS50158">
    <property type="entry name" value="ZF_CCHC"/>
    <property type="match status" value="1"/>
</dbReference>
<keyword evidence="1" id="KW-0862">Zinc</keyword>
<sequence length="321" mass="36756">MCETFNSWIVGPRHKSVISMLEDIRHKMMDRHGDMIKFADTWISGISYMARLILEENKEIGRTLRYFLQLISNMVMWSDTNNPAVEPLEVKLMHGRPGRCRRKYKDEPRKKKWGKASKNGVRMSCFKCHQVGHNKRTCKLVFYTSNSVSLQPFQHPTQQPARPFQQPPVRQPSQPPVRQPSTGHAFSLCADSSKVKGWKKQQPTARATFSSTAWASSTSIVRPKYSSVGRSPTSLVERKRIRDVGFGVYTDIQSERKLINPGRSSERVISSGSWVAFKDASRTNIDLGFKPPGLKWKGKDAMIENQLNNCQRKRSKSKGKW</sequence>
<reference evidence="4 5" key="1">
    <citation type="submission" date="2020-09" db="EMBL/GenBank/DDBJ databases">
        <title>De no assembly of potato wild relative species, Solanum commersonii.</title>
        <authorList>
            <person name="Cho K."/>
        </authorList>
    </citation>
    <scope>NUCLEOTIDE SEQUENCE [LARGE SCALE GENOMIC DNA]</scope>
    <source>
        <strain evidence="4">LZ3.2</strain>
        <tissue evidence="4">Leaf</tissue>
    </source>
</reference>